<protein>
    <recommendedName>
        <fullName evidence="4">DUF2812 domain-containing protein</fullName>
    </recommendedName>
</protein>
<evidence type="ECO:0000256" key="1">
    <source>
        <dbReference type="SAM" id="Phobius"/>
    </source>
</evidence>
<proteinExistence type="predicted"/>
<dbReference type="RefSeq" id="WP_201936056.1">
    <property type="nucleotide sequence ID" value="NZ_JAERSG010000003.1"/>
</dbReference>
<keyword evidence="1" id="KW-0472">Membrane</keyword>
<comment type="caution">
    <text evidence="2">The sequence shown here is derived from an EMBL/GenBank/DDBJ whole genome shotgun (WGS) entry which is preliminary data.</text>
</comment>
<evidence type="ECO:0000313" key="2">
    <source>
        <dbReference type="EMBL" id="MBL0748026.1"/>
    </source>
</evidence>
<evidence type="ECO:0000313" key="3">
    <source>
        <dbReference type="Proteomes" id="UP000636918"/>
    </source>
</evidence>
<gene>
    <name evidence="2" type="ORF">JI751_10425</name>
</gene>
<keyword evidence="1" id="KW-0812">Transmembrane</keyword>
<accession>A0ABS1LBW3</accession>
<keyword evidence="1" id="KW-1133">Transmembrane helix</keyword>
<dbReference type="EMBL" id="JAERSG010000003">
    <property type="protein sequence ID" value="MBL0748026.1"/>
    <property type="molecule type" value="Genomic_DNA"/>
</dbReference>
<name>A0ABS1LBW3_9ACTN</name>
<organism evidence="2 3">
    <name type="scientific">Nocardioides baculatus</name>
    <dbReference type="NCBI Taxonomy" id="2801337"/>
    <lineage>
        <taxon>Bacteria</taxon>
        <taxon>Bacillati</taxon>
        <taxon>Actinomycetota</taxon>
        <taxon>Actinomycetes</taxon>
        <taxon>Propionibacteriales</taxon>
        <taxon>Nocardioidaceae</taxon>
        <taxon>Nocardioides</taxon>
    </lineage>
</organism>
<sequence>MGFEYVAVPWSVGDVDPQPRMRLELEALGFRLLGGCAVSDRHAQELHDMAQPYGNRAEEFAVWAARPGQVFAAPDGTAFAQLAWLWDCHYGCFTTHVPDGSVIQTLTAWGSDPVWPGLLSRFRWLTTRSTEQMVLATDPEAQVIEGVEAAWTAHQRRLAGIGRPLPQHGDLGRFVQVHAAESEIRLQWARRMEGMAVVLAFMFTVLALAMVGRAIGPQPWWVFLSTSAVGMLLAVYLYLCFKIRARRWRWLKPRFRTPARPAA</sequence>
<feature type="transmembrane region" description="Helical" evidence="1">
    <location>
        <begin position="221"/>
        <end position="241"/>
    </location>
</feature>
<reference evidence="2 3" key="1">
    <citation type="submission" date="2021-01" db="EMBL/GenBank/DDBJ databases">
        <title>Genome seq and assembly of Nocardiodes sp. G10.</title>
        <authorList>
            <person name="Chhetri G."/>
        </authorList>
    </citation>
    <scope>NUCLEOTIDE SEQUENCE [LARGE SCALE GENOMIC DNA]</scope>
    <source>
        <strain evidence="2 3">G10</strain>
    </source>
</reference>
<evidence type="ECO:0008006" key="4">
    <source>
        <dbReference type="Google" id="ProtNLM"/>
    </source>
</evidence>
<feature type="transmembrane region" description="Helical" evidence="1">
    <location>
        <begin position="195"/>
        <end position="215"/>
    </location>
</feature>
<dbReference type="Proteomes" id="UP000636918">
    <property type="component" value="Unassembled WGS sequence"/>
</dbReference>
<keyword evidence="3" id="KW-1185">Reference proteome</keyword>